<dbReference type="Gene3D" id="1.10.260.40">
    <property type="entry name" value="lambda repressor-like DNA-binding domains"/>
    <property type="match status" value="1"/>
</dbReference>
<evidence type="ECO:0000259" key="2">
    <source>
        <dbReference type="PROSITE" id="PS50943"/>
    </source>
</evidence>
<dbReference type="SUPFAM" id="SSF48452">
    <property type="entry name" value="TPR-like"/>
    <property type="match status" value="2"/>
</dbReference>
<dbReference type="GO" id="GO:0003677">
    <property type="term" value="F:DNA binding"/>
    <property type="evidence" value="ECO:0007669"/>
    <property type="project" value="UniProtKB-KW"/>
</dbReference>
<dbReference type="PROSITE" id="PS50943">
    <property type="entry name" value="HTH_CROC1"/>
    <property type="match status" value="1"/>
</dbReference>
<dbReference type="GO" id="GO:0005829">
    <property type="term" value="C:cytosol"/>
    <property type="evidence" value="ECO:0007669"/>
    <property type="project" value="TreeGrafter"/>
</dbReference>
<dbReference type="InterPro" id="IPR010982">
    <property type="entry name" value="Lambda_DNA-bd_dom_sf"/>
</dbReference>
<reference evidence="3 4" key="1">
    <citation type="submission" date="2020-08" db="EMBL/GenBank/DDBJ databases">
        <title>Sequencing the genomes of 1000 actinobacteria strains.</title>
        <authorList>
            <person name="Klenk H.-P."/>
        </authorList>
    </citation>
    <scope>NUCLEOTIDE SEQUENCE [LARGE SCALE GENOMIC DNA]</scope>
    <source>
        <strain evidence="3 4">DSM 44786</strain>
    </source>
</reference>
<proteinExistence type="predicted"/>
<accession>A0A7W7SBN6</accession>
<dbReference type="CDD" id="cd00093">
    <property type="entry name" value="HTH_XRE"/>
    <property type="match status" value="1"/>
</dbReference>
<evidence type="ECO:0000256" key="1">
    <source>
        <dbReference type="ARBA" id="ARBA00023125"/>
    </source>
</evidence>
<dbReference type="GO" id="GO:0003700">
    <property type="term" value="F:DNA-binding transcription factor activity"/>
    <property type="evidence" value="ECO:0007669"/>
    <property type="project" value="TreeGrafter"/>
</dbReference>
<sequence length="444" mass="48353">MDSKTIGTRIGQLRRAAGMSQAELAGPNLSPSYISLLEAGKRTPSPEVLNQLVERLRCDPGELLELTEQVQVKEFELELRYAEMTRRNGDSQAALAAFEALQGKVTESEQPELWFAAETGIAQSLEHSGRLEEAVARYEALRKASDKSHDKVARLPIVVALCRCYRELGDLSHGIELAEATLAELERLNLTPTLLGVELLSTLVGIYCERGDLHRAAYLASTAIEQAQEVSNPRALGAAYWNASVVMHRNGRTADALDLIERALAIYSEGEDDRALARLRNAYAGVLLQLEQPDAEAAKELLTRSADILASSGSSIDVAYCETALARAELLLDNPGAAIAHADRALELLGSEHRLESARTLLVLAAARLAEGNDKAAQEAYERGALMLEASESGRQAAFAWAELAEILELCGHDERAVWAYRQSMRCLGRRGSLVTAPGKSLRR</sequence>
<protein>
    <submittedName>
        <fullName evidence="3">Transcriptional regulator with XRE-family HTH domain</fullName>
    </submittedName>
</protein>
<evidence type="ECO:0000313" key="4">
    <source>
        <dbReference type="Proteomes" id="UP000573327"/>
    </source>
</evidence>
<dbReference type="Pfam" id="PF13424">
    <property type="entry name" value="TPR_12"/>
    <property type="match status" value="1"/>
</dbReference>
<comment type="caution">
    <text evidence="3">The sequence shown here is derived from an EMBL/GenBank/DDBJ whole genome shotgun (WGS) entry which is preliminary data.</text>
</comment>
<organism evidence="3 4">
    <name type="scientific">Kitasatospora gansuensis</name>
    <dbReference type="NCBI Taxonomy" id="258050"/>
    <lineage>
        <taxon>Bacteria</taxon>
        <taxon>Bacillati</taxon>
        <taxon>Actinomycetota</taxon>
        <taxon>Actinomycetes</taxon>
        <taxon>Kitasatosporales</taxon>
        <taxon>Streptomycetaceae</taxon>
        <taxon>Kitasatospora</taxon>
    </lineage>
</organism>
<dbReference type="InterPro" id="IPR001387">
    <property type="entry name" value="Cro/C1-type_HTH"/>
</dbReference>
<dbReference type="Pfam" id="PF01381">
    <property type="entry name" value="HTH_3"/>
    <property type="match status" value="1"/>
</dbReference>
<dbReference type="RefSeq" id="WP_184915533.1">
    <property type="nucleotide sequence ID" value="NZ_JACHJR010000001.1"/>
</dbReference>
<name>A0A7W7SBN6_9ACTN</name>
<feature type="domain" description="HTH cro/C1-type" evidence="2">
    <location>
        <begin position="10"/>
        <end position="63"/>
    </location>
</feature>
<keyword evidence="1" id="KW-0238">DNA-binding</keyword>
<keyword evidence="4" id="KW-1185">Reference proteome</keyword>
<dbReference type="PANTHER" id="PTHR46797">
    <property type="entry name" value="HTH-TYPE TRANSCRIPTIONAL REGULATOR"/>
    <property type="match status" value="1"/>
</dbReference>
<dbReference type="SMART" id="SM00530">
    <property type="entry name" value="HTH_XRE"/>
    <property type="match status" value="1"/>
</dbReference>
<dbReference type="Gene3D" id="1.25.40.10">
    <property type="entry name" value="Tetratricopeptide repeat domain"/>
    <property type="match status" value="2"/>
</dbReference>
<dbReference type="EMBL" id="JACHJR010000001">
    <property type="protein sequence ID" value="MBB4947493.1"/>
    <property type="molecule type" value="Genomic_DNA"/>
</dbReference>
<dbReference type="PANTHER" id="PTHR46797:SF1">
    <property type="entry name" value="METHYLPHOSPHONATE SYNTHASE"/>
    <property type="match status" value="1"/>
</dbReference>
<dbReference type="AlphaFoldDB" id="A0A7W7SBN6"/>
<dbReference type="InterPro" id="IPR050807">
    <property type="entry name" value="TransReg_Diox_bact_type"/>
</dbReference>
<gene>
    <name evidence="3" type="ORF">F4556_003028</name>
</gene>
<evidence type="ECO:0000313" key="3">
    <source>
        <dbReference type="EMBL" id="MBB4947493.1"/>
    </source>
</evidence>
<dbReference type="Proteomes" id="UP000573327">
    <property type="component" value="Unassembled WGS sequence"/>
</dbReference>
<dbReference type="SUPFAM" id="SSF47413">
    <property type="entry name" value="lambda repressor-like DNA-binding domains"/>
    <property type="match status" value="1"/>
</dbReference>
<dbReference type="InterPro" id="IPR011990">
    <property type="entry name" value="TPR-like_helical_dom_sf"/>
</dbReference>